<keyword evidence="2" id="KW-1185">Reference proteome</keyword>
<sequence length="107" mass="12404">MIWRVRRADRAEQAHYASAVGRAAQNPHRRDHVRSTAAEYARRRYDIFEIGMLYRSNNEELQNGLGSVQDLVRRLQEPTASARTEKTAKEHLEQQQQASVHANYQSV</sequence>
<feature type="region of interest" description="Disordered" evidence="1">
    <location>
        <begin position="77"/>
        <end position="107"/>
    </location>
</feature>
<dbReference type="Proteomes" id="UP000095280">
    <property type="component" value="Unplaced"/>
</dbReference>
<protein>
    <submittedName>
        <fullName evidence="3">Transposase</fullName>
    </submittedName>
</protein>
<feature type="compositionally biased region" description="Basic and acidic residues" evidence="1">
    <location>
        <begin position="83"/>
        <end position="93"/>
    </location>
</feature>
<reference evidence="3" key="1">
    <citation type="submission" date="2016-11" db="UniProtKB">
        <authorList>
            <consortium name="WormBaseParasite"/>
        </authorList>
    </citation>
    <scope>IDENTIFICATION</scope>
</reference>
<dbReference type="AlphaFoldDB" id="A0A1I8JR43"/>
<evidence type="ECO:0000256" key="1">
    <source>
        <dbReference type="SAM" id="MobiDB-lite"/>
    </source>
</evidence>
<accession>A0A1I8JR43</accession>
<name>A0A1I8JR43_9PLAT</name>
<evidence type="ECO:0000313" key="2">
    <source>
        <dbReference type="Proteomes" id="UP000095280"/>
    </source>
</evidence>
<organism evidence="2 3">
    <name type="scientific">Macrostomum lignano</name>
    <dbReference type="NCBI Taxonomy" id="282301"/>
    <lineage>
        <taxon>Eukaryota</taxon>
        <taxon>Metazoa</taxon>
        <taxon>Spiralia</taxon>
        <taxon>Lophotrochozoa</taxon>
        <taxon>Platyhelminthes</taxon>
        <taxon>Rhabditophora</taxon>
        <taxon>Macrostomorpha</taxon>
        <taxon>Macrostomida</taxon>
        <taxon>Macrostomidae</taxon>
        <taxon>Macrostomum</taxon>
    </lineage>
</organism>
<evidence type="ECO:0000313" key="3">
    <source>
        <dbReference type="WBParaSite" id="snap_masked-unitig_33030-processed-gene-0.1-mRNA-1"/>
    </source>
</evidence>
<proteinExistence type="predicted"/>
<dbReference type="WBParaSite" id="snap_masked-unitig_33030-processed-gene-0.1-mRNA-1">
    <property type="protein sequence ID" value="snap_masked-unitig_33030-processed-gene-0.1-mRNA-1"/>
    <property type="gene ID" value="snap_masked-unitig_33030-processed-gene-0.1"/>
</dbReference>
<feature type="region of interest" description="Disordered" evidence="1">
    <location>
        <begin position="15"/>
        <end position="36"/>
    </location>
</feature>
<feature type="compositionally biased region" description="Polar residues" evidence="1">
    <location>
        <begin position="94"/>
        <end position="107"/>
    </location>
</feature>